<proteinExistence type="predicted"/>
<dbReference type="EMBL" id="CAXIEN010000087">
    <property type="protein sequence ID" value="CAL1275708.1"/>
    <property type="molecule type" value="Genomic_DNA"/>
</dbReference>
<accession>A0AAV1ZV57</accession>
<dbReference type="Proteomes" id="UP001497382">
    <property type="component" value="Unassembled WGS sequence"/>
</dbReference>
<evidence type="ECO:0000313" key="2">
    <source>
        <dbReference type="EMBL" id="CAL1275708.1"/>
    </source>
</evidence>
<organism evidence="2 3">
    <name type="scientific">Larinioides sclopetarius</name>
    <dbReference type="NCBI Taxonomy" id="280406"/>
    <lineage>
        <taxon>Eukaryota</taxon>
        <taxon>Metazoa</taxon>
        <taxon>Ecdysozoa</taxon>
        <taxon>Arthropoda</taxon>
        <taxon>Chelicerata</taxon>
        <taxon>Arachnida</taxon>
        <taxon>Araneae</taxon>
        <taxon>Araneomorphae</taxon>
        <taxon>Entelegynae</taxon>
        <taxon>Araneoidea</taxon>
        <taxon>Araneidae</taxon>
        <taxon>Larinioides</taxon>
    </lineage>
</organism>
<evidence type="ECO:0000256" key="1">
    <source>
        <dbReference type="SAM" id="Coils"/>
    </source>
</evidence>
<dbReference type="AlphaFoldDB" id="A0AAV1ZV57"/>
<keyword evidence="1" id="KW-0175">Coiled coil</keyword>
<comment type="caution">
    <text evidence="2">The sequence shown here is derived from an EMBL/GenBank/DDBJ whole genome shotgun (WGS) entry which is preliminary data.</text>
</comment>
<reference evidence="2 3" key="1">
    <citation type="submission" date="2024-04" db="EMBL/GenBank/DDBJ databases">
        <authorList>
            <person name="Rising A."/>
            <person name="Reimegard J."/>
            <person name="Sonavane S."/>
            <person name="Akerstrom W."/>
            <person name="Nylinder S."/>
            <person name="Hedman E."/>
            <person name="Kallberg Y."/>
        </authorList>
    </citation>
    <scope>NUCLEOTIDE SEQUENCE [LARGE SCALE GENOMIC DNA]</scope>
</reference>
<gene>
    <name evidence="2" type="ORF">LARSCL_LOCUS8249</name>
</gene>
<feature type="coiled-coil region" evidence="1">
    <location>
        <begin position="7"/>
        <end position="34"/>
    </location>
</feature>
<protein>
    <submittedName>
        <fullName evidence="2">Uncharacterized protein</fullName>
    </submittedName>
</protein>
<name>A0AAV1ZV57_9ARAC</name>
<evidence type="ECO:0000313" key="3">
    <source>
        <dbReference type="Proteomes" id="UP001497382"/>
    </source>
</evidence>
<keyword evidence="3" id="KW-1185">Reference proteome</keyword>
<sequence>MTMKEKFDKTEEELKNLRKVLAKKKKEVDGLKSLLKTECSKLEAEKKKTHELKEQRYAMAAVLEDVRNVISGHNTTKADVWSLIESANSTSLNSSQ</sequence>